<evidence type="ECO:0000256" key="6">
    <source>
        <dbReference type="PROSITE-ProRule" id="PRU00108"/>
    </source>
</evidence>
<dbReference type="InterPro" id="IPR009057">
    <property type="entry name" value="Homeodomain-like_sf"/>
</dbReference>
<dbReference type="EMBL" id="CAIIXF020000004">
    <property type="protein sequence ID" value="CAH1781372.1"/>
    <property type="molecule type" value="Genomic_DNA"/>
</dbReference>
<feature type="DNA-binding region" description="Homeobox" evidence="6">
    <location>
        <begin position="153"/>
        <end position="212"/>
    </location>
</feature>
<dbReference type="Proteomes" id="UP000749559">
    <property type="component" value="Unassembled WGS sequence"/>
</dbReference>
<gene>
    <name evidence="11" type="ORF">OFUS_LOCUS7956</name>
</gene>
<dbReference type="GO" id="GO:1990837">
    <property type="term" value="F:sequence-specific double-stranded DNA binding"/>
    <property type="evidence" value="ECO:0007669"/>
    <property type="project" value="TreeGrafter"/>
</dbReference>
<dbReference type="PRINTS" id="PR00031">
    <property type="entry name" value="HTHREPRESSR"/>
</dbReference>
<keyword evidence="2" id="KW-0217">Developmental protein</keyword>
<feature type="compositionally biased region" description="Basic and acidic residues" evidence="8">
    <location>
        <begin position="27"/>
        <end position="49"/>
    </location>
</feature>
<dbReference type="InterPro" id="IPR001356">
    <property type="entry name" value="HD"/>
</dbReference>
<evidence type="ECO:0000256" key="3">
    <source>
        <dbReference type="ARBA" id="ARBA00023125"/>
    </source>
</evidence>
<evidence type="ECO:0000256" key="7">
    <source>
        <dbReference type="RuleBase" id="RU000682"/>
    </source>
</evidence>
<dbReference type="Pfam" id="PF03826">
    <property type="entry name" value="OAR"/>
    <property type="match status" value="1"/>
</dbReference>
<feature type="compositionally biased region" description="Basic and acidic residues" evidence="8">
    <location>
        <begin position="132"/>
        <end position="150"/>
    </location>
</feature>
<dbReference type="PROSITE" id="PS50071">
    <property type="entry name" value="HOMEOBOX_2"/>
    <property type="match status" value="1"/>
</dbReference>
<organism evidence="11 12">
    <name type="scientific">Owenia fusiformis</name>
    <name type="common">Polychaete worm</name>
    <dbReference type="NCBI Taxonomy" id="6347"/>
    <lineage>
        <taxon>Eukaryota</taxon>
        <taxon>Metazoa</taxon>
        <taxon>Spiralia</taxon>
        <taxon>Lophotrochozoa</taxon>
        <taxon>Annelida</taxon>
        <taxon>Polychaeta</taxon>
        <taxon>Sedentaria</taxon>
        <taxon>Canalipalpata</taxon>
        <taxon>Sabellida</taxon>
        <taxon>Oweniida</taxon>
        <taxon>Oweniidae</taxon>
        <taxon>Owenia</taxon>
    </lineage>
</organism>
<evidence type="ECO:0000256" key="5">
    <source>
        <dbReference type="ARBA" id="ARBA00023242"/>
    </source>
</evidence>
<dbReference type="InterPro" id="IPR052631">
    <property type="entry name" value="Paired_homeobox_Bicoid"/>
</dbReference>
<dbReference type="Pfam" id="PF00046">
    <property type="entry name" value="Homeodomain"/>
    <property type="match status" value="1"/>
</dbReference>
<accession>A0A8S4NKP5</accession>
<sequence length="315" mass="36161">MEGLTNFVSKSFDASRLLQDAILMRETRTPDENHHTTEVAHATKQDSHRLKQASPKELPENKHSVEAILSDTYKPKINTINDLSMKSRQFQFTQRDIMTTNETKETNKNHSISKTEELKIDVENDDFSDTYNEPKDMTHLKEDSDDDTPKLKQRRSRTNFTLEQLNELERLFDETHYPDAFMREELSQRLGLSEARVQVWFQNRRAKCRKQESQIHKGLILGSTPPSIDGCRVAPYVNMPSMRMAFDRLHLPHINPYDGSHASHPALPSMLFYPPPPYPLNLSALADSSFKATKTSSIADLRLKAKQHTASLGLK</sequence>
<reference evidence="11" key="1">
    <citation type="submission" date="2022-03" db="EMBL/GenBank/DDBJ databases">
        <authorList>
            <person name="Martin C."/>
        </authorList>
    </citation>
    <scope>NUCLEOTIDE SEQUENCE</scope>
</reference>
<dbReference type="Gene3D" id="1.10.10.60">
    <property type="entry name" value="Homeodomain-like"/>
    <property type="match status" value="1"/>
</dbReference>
<name>A0A8S4NKP5_OWEFU</name>
<evidence type="ECO:0000313" key="12">
    <source>
        <dbReference type="Proteomes" id="UP000749559"/>
    </source>
</evidence>
<feature type="region of interest" description="Disordered" evidence="8">
    <location>
        <begin position="27"/>
        <end position="59"/>
    </location>
</feature>
<evidence type="ECO:0000256" key="4">
    <source>
        <dbReference type="ARBA" id="ARBA00023155"/>
    </source>
</evidence>
<feature type="domain" description="OAR" evidence="10">
    <location>
        <begin position="296"/>
        <end position="309"/>
    </location>
</feature>
<dbReference type="PANTHER" id="PTHR46255:SF3">
    <property type="entry name" value="HOMEOBOX DOMAIN-CONTAINING PROTEIN"/>
    <property type="match status" value="1"/>
</dbReference>
<feature type="domain" description="Homeobox" evidence="9">
    <location>
        <begin position="151"/>
        <end position="211"/>
    </location>
</feature>
<keyword evidence="5 6" id="KW-0539">Nucleus</keyword>
<evidence type="ECO:0000256" key="2">
    <source>
        <dbReference type="ARBA" id="ARBA00022473"/>
    </source>
</evidence>
<keyword evidence="12" id="KW-1185">Reference proteome</keyword>
<dbReference type="PROSITE" id="PS50803">
    <property type="entry name" value="OAR"/>
    <property type="match status" value="1"/>
</dbReference>
<dbReference type="GO" id="GO:0005634">
    <property type="term" value="C:nucleus"/>
    <property type="evidence" value="ECO:0007669"/>
    <property type="project" value="UniProtKB-SubCell"/>
</dbReference>
<evidence type="ECO:0000259" key="9">
    <source>
        <dbReference type="PROSITE" id="PS50071"/>
    </source>
</evidence>
<keyword evidence="3 6" id="KW-0238">DNA-binding</keyword>
<dbReference type="GO" id="GO:0000981">
    <property type="term" value="F:DNA-binding transcription factor activity, RNA polymerase II-specific"/>
    <property type="evidence" value="ECO:0007669"/>
    <property type="project" value="InterPro"/>
</dbReference>
<dbReference type="AlphaFoldDB" id="A0A8S4NKP5"/>
<evidence type="ECO:0008006" key="13">
    <source>
        <dbReference type="Google" id="ProtNLM"/>
    </source>
</evidence>
<dbReference type="SMART" id="SM00389">
    <property type="entry name" value="HOX"/>
    <property type="match status" value="1"/>
</dbReference>
<dbReference type="InterPro" id="IPR017970">
    <property type="entry name" value="Homeobox_CS"/>
</dbReference>
<dbReference type="CDD" id="cd00086">
    <property type="entry name" value="homeodomain"/>
    <property type="match status" value="1"/>
</dbReference>
<comment type="subcellular location">
    <subcellularLocation>
        <location evidence="1 6 7">Nucleus</location>
    </subcellularLocation>
</comment>
<proteinExistence type="predicted"/>
<dbReference type="OrthoDB" id="6159439at2759"/>
<dbReference type="PROSITE" id="PS00027">
    <property type="entry name" value="HOMEOBOX_1"/>
    <property type="match status" value="1"/>
</dbReference>
<feature type="region of interest" description="Disordered" evidence="8">
    <location>
        <begin position="95"/>
        <end position="157"/>
    </location>
</feature>
<evidence type="ECO:0000256" key="8">
    <source>
        <dbReference type="SAM" id="MobiDB-lite"/>
    </source>
</evidence>
<dbReference type="PANTHER" id="PTHR46255">
    <property type="entry name" value="SHORT STATURE HOMEOBOX"/>
    <property type="match status" value="1"/>
</dbReference>
<dbReference type="SUPFAM" id="SSF46689">
    <property type="entry name" value="Homeodomain-like"/>
    <property type="match status" value="1"/>
</dbReference>
<evidence type="ECO:0000256" key="1">
    <source>
        <dbReference type="ARBA" id="ARBA00004123"/>
    </source>
</evidence>
<dbReference type="FunFam" id="1.10.10.60:FF:000057">
    <property type="entry name" value="Short stature homeobox 2"/>
    <property type="match status" value="1"/>
</dbReference>
<dbReference type="InterPro" id="IPR000047">
    <property type="entry name" value="HTH_motif"/>
</dbReference>
<feature type="compositionally biased region" description="Basic and acidic residues" evidence="8">
    <location>
        <begin position="102"/>
        <end position="122"/>
    </location>
</feature>
<keyword evidence="4 6" id="KW-0371">Homeobox</keyword>
<dbReference type="InterPro" id="IPR003654">
    <property type="entry name" value="OAR_dom"/>
</dbReference>
<evidence type="ECO:0000313" key="11">
    <source>
        <dbReference type="EMBL" id="CAH1781372.1"/>
    </source>
</evidence>
<protein>
    <recommendedName>
        <fullName evidence="13">Short stature homeobox</fullName>
    </recommendedName>
</protein>
<evidence type="ECO:0000259" key="10">
    <source>
        <dbReference type="PROSITE" id="PS50803"/>
    </source>
</evidence>
<comment type="caution">
    <text evidence="11">The sequence shown here is derived from an EMBL/GenBank/DDBJ whole genome shotgun (WGS) entry which is preliminary data.</text>
</comment>